<evidence type="ECO:0000256" key="2">
    <source>
        <dbReference type="ARBA" id="ARBA00022614"/>
    </source>
</evidence>
<dbReference type="SUPFAM" id="SSF52058">
    <property type="entry name" value="L domain-like"/>
    <property type="match status" value="1"/>
</dbReference>
<dbReference type="GO" id="GO:0016301">
    <property type="term" value="F:kinase activity"/>
    <property type="evidence" value="ECO:0007669"/>
    <property type="project" value="UniProtKB-KW"/>
</dbReference>
<dbReference type="PANTHER" id="PTHR48006:SF17">
    <property type="entry name" value="LEUCINE-RICH REPEAT PROTEIN KINASE FAMILY PROTEIN"/>
    <property type="match status" value="1"/>
</dbReference>
<dbReference type="AlphaFoldDB" id="A0A445H5T9"/>
<keyword evidence="8" id="KW-0418">Kinase</keyword>
<keyword evidence="6" id="KW-1133">Transmembrane helix</keyword>
<protein>
    <submittedName>
        <fullName evidence="8">Mitogen-activated protein kinase kinase kinase 3</fullName>
    </submittedName>
</protein>
<dbReference type="Gene3D" id="3.80.10.10">
    <property type="entry name" value="Ribonuclease Inhibitor"/>
    <property type="match status" value="1"/>
</dbReference>
<dbReference type="Pfam" id="PF00560">
    <property type="entry name" value="LRR_1"/>
    <property type="match status" value="1"/>
</dbReference>
<keyword evidence="3" id="KW-0812">Transmembrane</keyword>
<keyword evidence="7" id="KW-0472">Membrane</keyword>
<comment type="subcellular location">
    <subcellularLocation>
        <location evidence="1">Membrane</location>
        <topology evidence="1">Single-pass type I membrane protein</topology>
    </subcellularLocation>
</comment>
<evidence type="ECO:0000313" key="9">
    <source>
        <dbReference type="Proteomes" id="UP000289340"/>
    </source>
</evidence>
<keyword evidence="8" id="KW-0808">Transferase</keyword>
<dbReference type="Gene3D" id="3.30.200.20">
    <property type="entry name" value="Phosphorylase Kinase, domain 1"/>
    <property type="match status" value="1"/>
</dbReference>
<evidence type="ECO:0000256" key="6">
    <source>
        <dbReference type="ARBA" id="ARBA00022989"/>
    </source>
</evidence>
<sequence>MQDIFGSVRRSLVFRGSPENEEASSLGVGGSLVDKISYCIRSSRVFSKPSPPPSFSKNAAPPIRWRKGELIGCGAFGQVYVGMNLDSEELLAVKQIVPVPKAEGTEYVASKQKSPFGPTTTRKMAFYDTEKPPPPPPWNRSLSSVAAFRWSITPTSSSLLSMVAEGETTDGDLTTFLSLINTWENTPPNWVGSDPCDDWVGIKCKNSHITSITLSSTSLAGQLSGDIGSLSELETLDLSYNKDLNGPLPESIGELKKLATLILVGCSFKGPIPDNIGNMQEILYAVSYS</sequence>
<keyword evidence="4" id="KW-0732">Signal</keyword>
<comment type="caution">
    <text evidence="8">The sequence shown here is derived from an EMBL/GenBank/DDBJ whole genome shotgun (WGS) entry which is preliminary data.</text>
</comment>
<organism evidence="8 9">
    <name type="scientific">Glycine soja</name>
    <name type="common">Wild soybean</name>
    <dbReference type="NCBI Taxonomy" id="3848"/>
    <lineage>
        <taxon>Eukaryota</taxon>
        <taxon>Viridiplantae</taxon>
        <taxon>Streptophyta</taxon>
        <taxon>Embryophyta</taxon>
        <taxon>Tracheophyta</taxon>
        <taxon>Spermatophyta</taxon>
        <taxon>Magnoliopsida</taxon>
        <taxon>eudicotyledons</taxon>
        <taxon>Gunneridae</taxon>
        <taxon>Pentapetalae</taxon>
        <taxon>rosids</taxon>
        <taxon>fabids</taxon>
        <taxon>Fabales</taxon>
        <taxon>Fabaceae</taxon>
        <taxon>Papilionoideae</taxon>
        <taxon>50 kb inversion clade</taxon>
        <taxon>NPAAA clade</taxon>
        <taxon>indigoferoid/millettioid clade</taxon>
        <taxon>Phaseoleae</taxon>
        <taxon>Glycine</taxon>
        <taxon>Glycine subgen. Soja</taxon>
    </lineage>
</organism>
<dbReference type="InterPro" id="IPR011009">
    <property type="entry name" value="Kinase-like_dom_sf"/>
</dbReference>
<dbReference type="InterPro" id="IPR032675">
    <property type="entry name" value="LRR_dom_sf"/>
</dbReference>
<accession>A0A445H5T9</accession>
<name>A0A445H5T9_GLYSO</name>
<keyword evidence="2" id="KW-0433">Leucine-rich repeat</keyword>
<proteinExistence type="predicted"/>
<evidence type="ECO:0000256" key="4">
    <source>
        <dbReference type="ARBA" id="ARBA00022729"/>
    </source>
</evidence>
<dbReference type="FunFam" id="3.80.10.10:FF:000129">
    <property type="entry name" value="Leucine-rich repeat receptor-like kinase"/>
    <property type="match status" value="1"/>
</dbReference>
<keyword evidence="5" id="KW-0677">Repeat</keyword>
<gene>
    <name evidence="8" type="ORF">D0Y65_038712</name>
</gene>
<evidence type="ECO:0000256" key="1">
    <source>
        <dbReference type="ARBA" id="ARBA00004479"/>
    </source>
</evidence>
<dbReference type="InterPro" id="IPR051824">
    <property type="entry name" value="LRR_Rcpt-Like_S/T_Kinase"/>
</dbReference>
<reference evidence="8 9" key="1">
    <citation type="submission" date="2018-09" db="EMBL/GenBank/DDBJ databases">
        <title>A high-quality reference genome of wild soybean provides a powerful tool to mine soybean genomes.</title>
        <authorList>
            <person name="Xie M."/>
            <person name="Chung C.Y.L."/>
            <person name="Li M.-W."/>
            <person name="Wong F.-L."/>
            <person name="Chan T.-F."/>
            <person name="Lam H.-M."/>
        </authorList>
    </citation>
    <scope>NUCLEOTIDE SEQUENCE [LARGE SCALE GENOMIC DNA]</scope>
    <source>
        <strain evidence="9">cv. W05</strain>
        <tissue evidence="8">Hypocotyl of etiolated seedlings</tissue>
    </source>
</reference>
<dbReference type="GO" id="GO:0016020">
    <property type="term" value="C:membrane"/>
    <property type="evidence" value="ECO:0007669"/>
    <property type="project" value="UniProtKB-SubCell"/>
</dbReference>
<keyword evidence="9" id="KW-1185">Reference proteome</keyword>
<evidence type="ECO:0000313" key="8">
    <source>
        <dbReference type="EMBL" id="RZB69040.1"/>
    </source>
</evidence>
<evidence type="ECO:0000256" key="3">
    <source>
        <dbReference type="ARBA" id="ARBA00022692"/>
    </source>
</evidence>
<evidence type="ECO:0000256" key="5">
    <source>
        <dbReference type="ARBA" id="ARBA00022737"/>
    </source>
</evidence>
<dbReference type="Proteomes" id="UP000289340">
    <property type="component" value="Chromosome 14"/>
</dbReference>
<dbReference type="EMBL" id="QZWG01000014">
    <property type="protein sequence ID" value="RZB69040.1"/>
    <property type="molecule type" value="Genomic_DNA"/>
</dbReference>
<dbReference type="InterPro" id="IPR001611">
    <property type="entry name" value="Leu-rich_rpt"/>
</dbReference>
<evidence type="ECO:0000256" key="7">
    <source>
        <dbReference type="ARBA" id="ARBA00023136"/>
    </source>
</evidence>
<dbReference type="SUPFAM" id="SSF56112">
    <property type="entry name" value="Protein kinase-like (PK-like)"/>
    <property type="match status" value="1"/>
</dbReference>
<dbReference type="PANTHER" id="PTHR48006">
    <property type="entry name" value="LEUCINE-RICH REPEAT-CONTAINING PROTEIN DDB_G0281931-RELATED"/>
    <property type="match status" value="1"/>
</dbReference>